<feature type="region of interest" description="Disordered" evidence="4">
    <location>
        <begin position="196"/>
        <end position="218"/>
    </location>
</feature>
<gene>
    <name evidence="6" type="ORF">DPX16_4977</name>
</gene>
<name>A0A3N0YCW0_ANAGA</name>
<feature type="compositionally biased region" description="Basic and acidic residues" evidence="4">
    <location>
        <begin position="196"/>
        <end position="205"/>
    </location>
</feature>
<dbReference type="GO" id="GO:0005525">
    <property type="term" value="F:GTP binding"/>
    <property type="evidence" value="ECO:0007669"/>
    <property type="project" value="UniProtKB-KW"/>
</dbReference>
<keyword evidence="3" id="KW-0342">GTP-binding</keyword>
<keyword evidence="2" id="KW-0547">Nucleotide-binding</keyword>
<proteinExistence type="inferred from homology"/>
<dbReference type="AlphaFoldDB" id="A0A3N0YCW0"/>
<dbReference type="EMBL" id="RJVU01047001">
    <property type="protein sequence ID" value="ROL44062.1"/>
    <property type="molecule type" value="Genomic_DNA"/>
</dbReference>
<dbReference type="InterPro" id="IPR027417">
    <property type="entry name" value="P-loop_NTPase"/>
</dbReference>
<evidence type="ECO:0000313" key="7">
    <source>
        <dbReference type="Proteomes" id="UP000281406"/>
    </source>
</evidence>
<evidence type="ECO:0000256" key="2">
    <source>
        <dbReference type="ARBA" id="ARBA00022741"/>
    </source>
</evidence>
<dbReference type="FunFam" id="3.40.50.300:FF:001809">
    <property type="entry name" value="Si:ch1073-365p7.2"/>
    <property type="match status" value="2"/>
</dbReference>
<sequence>MEHGALGNSSAGNFILGKKEFESRRSAECVKRQGEAAGRKITLVEVPDWRKNREITESCQLLQQEIVLSTSLCAPGPHAILLIVRTDVAFREADRSVIEGHVELLGEKVWSHTIVLFTSENYLGDTPIELHIESEGGALHWLLEKCSNRYHVLTTESRHAGIQVQDLLDKVEEMVAENSSCHYEMDREILKDTEERKRKANERAHQRQQNVQKQRQNIRSQIGDRKLSELRLVLMGHRTAGKSSAGNTILGREAFELKTAVQSEFKQGTVADREVTVVESPCWSESNVQNTAKMYQLEFMHSLFLCHPGPHALLLVLRVDTKYSEMNNRVLEEHLELLSQNVWNHTIVLFTHEDWLGQTPIERHIESEGGALHRLLEKCRNRYHVLNTKVKNDDMQVMQLFEKIEEMVEENKHCYYQLDQKILDAVKERRRAEERAKERELKAQRPREENRAKIGEYIVFVFPHEHMHICLKPVHICNDNYINVHTSA</sequence>
<keyword evidence="7" id="KW-1185">Reference proteome</keyword>
<organism evidence="6 7">
    <name type="scientific">Anabarilius grahami</name>
    <name type="common">Kanglang fish</name>
    <name type="synonym">Barilius grahami</name>
    <dbReference type="NCBI Taxonomy" id="495550"/>
    <lineage>
        <taxon>Eukaryota</taxon>
        <taxon>Metazoa</taxon>
        <taxon>Chordata</taxon>
        <taxon>Craniata</taxon>
        <taxon>Vertebrata</taxon>
        <taxon>Euteleostomi</taxon>
        <taxon>Actinopterygii</taxon>
        <taxon>Neopterygii</taxon>
        <taxon>Teleostei</taxon>
        <taxon>Ostariophysi</taxon>
        <taxon>Cypriniformes</taxon>
        <taxon>Xenocyprididae</taxon>
        <taxon>Xenocypridinae</taxon>
        <taxon>Xenocypridinae incertae sedis</taxon>
        <taxon>Anabarilius</taxon>
    </lineage>
</organism>
<dbReference type="InterPro" id="IPR045058">
    <property type="entry name" value="GIMA/IAN/Toc"/>
</dbReference>
<feature type="domain" description="AIG1-type G" evidence="5">
    <location>
        <begin position="1"/>
        <end position="192"/>
    </location>
</feature>
<evidence type="ECO:0000259" key="5">
    <source>
        <dbReference type="PROSITE" id="PS51720"/>
    </source>
</evidence>
<dbReference type="OrthoDB" id="9982588at2759"/>
<dbReference type="Proteomes" id="UP000281406">
    <property type="component" value="Unassembled WGS sequence"/>
</dbReference>
<dbReference type="SUPFAM" id="SSF52540">
    <property type="entry name" value="P-loop containing nucleoside triphosphate hydrolases"/>
    <property type="match status" value="2"/>
</dbReference>
<dbReference type="PANTHER" id="PTHR10903:SF107">
    <property type="entry name" value="GTPASE IMAP FAMILY MEMBER 4-LIKE-RELATED"/>
    <property type="match status" value="1"/>
</dbReference>
<feature type="domain" description="AIG1-type G" evidence="5">
    <location>
        <begin position="227"/>
        <end position="425"/>
    </location>
</feature>
<dbReference type="PROSITE" id="PS51720">
    <property type="entry name" value="G_AIG1"/>
    <property type="match status" value="2"/>
</dbReference>
<evidence type="ECO:0000313" key="6">
    <source>
        <dbReference type="EMBL" id="ROL44062.1"/>
    </source>
</evidence>
<evidence type="ECO:0000256" key="3">
    <source>
        <dbReference type="ARBA" id="ARBA00023134"/>
    </source>
</evidence>
<protein>
    <submittedName>
        <fullName evidence="6">GTPase IMAP family member 8</fullName>
    </submittedName>
</protein>
<accession>A0A3N0YCW0</accession>
<reference evidence="6 7" key="1">
    <citation type="submission" date="2018-10" db="EMBL/GenBank/DDBJ databases">
        <title>Genome assembly for a Yunnan-Guizhou Plateau 3E fish, Anabarilius grahami (Regan), and its evolutionary and genetic applications.</title>
        <authorList>
            <person name="Jiang W."/>
        </authorList>
    </citation>
    <scope>NUCLEOTIDE SEQUENCE [LARGE SCALE GENOMIC DNA]</scope>
    <source>
        <strain evidence="6">AG-KIZ</strain>
        <tissue evidence="6">Muscle</tissue>
    </source>
</reference>
<dbReference type="PANTHER" id="PTHR10903">
    <property type="entry name" value="GTPASE, IMAP FAMILY MEMBER-RELATED"/>
    <property type="match status" value="1"/>
</dbReference>
<evidence type="ECO:0000256" key="1">
    <source>
        <dbReference type="ARBA" id="ARBA00008535"/>
    </source>
</evidence>
<dbReference type="Gene3D" id="3.40.50.300">
    <property type="entry name" value="P-loop containing nucleotide triphosphate hydrolases"/>
    <property type="match status" value="2"/>
</dbReference>
<dbReference type="InterPro" id="IPR006703">
    <property type="entry name" value="G_AIG1"/>
</dbReference>
<comment type="caution">
    <text evidence="6">The sequence shown here is derived from an EMBL/GenBank/DDBJ whole genome shotgun (WGS) entry which is preliminary data.</text>
</comment>
<comment type="similarity">
    <text evidence="1">Belongs to the TRAFAC class TrmE-Era-EngA-EngB-Septin-like GTPase superfamily. AIG1/Toc34/Toc159-like paraseptin GTPase family. IAN subfamily.</text>
</comment>
<feature type="compositionally biased region" description="Low complexity" evidence="4">
    <location>
        <begin position="207"/>
        <end position="217"/>
    </location>
</feature>
<evidence type="ECO:0000256" key="4">
    <source>
        <dbReference type="SAM" id="MobiDB-lite"/>
    </source>
</evidence>
<dbReference type="Pfam" id="PF04548">
    <property type="entry name" value="AIG1"/>
    <property type="match status" value="2"/>
</dbReference>